<accession>A0A1Y2I4F2</accession>
<feature type="compositionally biased region" description="Polar residues" evidence="2">
    <location>
        <begin position="172"/>
        <end position="182"/>
    </location>
</feature>
<feature type="compositionally biased region" description="Basic and acidic residues" evidence="2">
    <location>
        <begin position="56"/>
        <end position="66"/>
    </location>
</feature>
<dbReference type="STRING" id="765915.A0A1Y2I4F2"/>
<sequence>MTTARQQKKKAAKKAVVGGAGPGRPSSTTAKRRKNLEKNKITGQARHAAEALLHAAEGHSDSELNHDGALNPQPEPTWPSGPHPEPPEPDPVHSPQLLPPSAEGQPLRSSSTSPARSSPRSSPPHSSWNLRHPHSPLSRSATPPHLSNPLSSPLSDFLGHHKPATPTPKPLRTTQNSSSPSLMFSPPVTPLKIQYHDPTDAKRVAASAAAIADLEERLAAMTLKCKRARACGRAHRDARFQAEEAVRVAYCKIEMVELAARKAEQVAKEAERAAKIDAGLKRRAQEALRRCKVRLTLEKTMHKSATKALAAAAEQLHAAQRKLVLAAETKLKPLVGEEKEVAMDRLEKLDGFCPRGVKVGKTINSYVQQQRLTLHVFYSLSLIGYCDEEARRLAIKSIWPHEIFQSKKKQFNNWRVGFEANGDVPTSGRGSNQSFVSPIQDADAQVAMKAWLGEQPVHSVTAEKFQRFLNESYLPDLLVAGHFDPQYSNISKRTAGLWLNTLGWVYGAVTKGVYTDGHDAPETVATREEYLEKIKCLQALSAQVDSKGNLHMPKFNSRAAKSAHRQFFPHLPQAPRVVFVYHDETTIRSQDGVRHAWTEAGTHHLTQKTLGRGLMLSDFMTLDVGFLTAKSANAGEMRAGFKWDIKSQGYFDADALNNQWTSHAQPTFDSAFKDHRIRYSCLQDVHYARRRHFLVKKSATCAKVFIPPVRCSPRSPSRRQKLAPRFIFQRQPVVGVWIFDCATSHTAFAEDALRATSMNKGTGGEKKNLRDGWFVNEAGVKVIQPMWVVENGKRVPKGMQRVLEERSLYHLVKNNGIGVCAQCRGAFEKDPKRYSRTDCCCRRMLDSQPDFQAQECRLAELIRKHGHLVLFLPKFHPELNRTRNFIQHLT</sequence>
<feature type="compositionally biased region" description="Low complexity" evidence="2">
    <location>
        <begin position="106"/>
        <end position="127"/>
    </location>
</feature>
<feature type="compositionally biased region" description="Low complexity" evidence="2">
    <location>
        <begin position="143"/>
        <end position="157"/>
    </location>
</feature>
<dbReference type="PANTHER" id="PTHR35871:SF1">
    <property type="entry name" value="CXC1-LIKE CYSTEINE CLUSTER ASSOCIATED WITH KDZ TRANSPOSASES DOMAIN-CONTAINING PROTEIN"/>
    <property type="match status" value="1"/>
</dbReference>
<feature type="compositionally biased region" description="Pro residues" evidence="2">
    <location>
        <begin position="73"/>
        <end position="84"/>
    </location>
</feature>
<organism evidence="3 4">
    <name type="scientific">Catenaria anguillulae PL171</name>
    <dbReference type="NCBI Taxonomy" id="765915"/>
    <lineage>
        <taxon>Eukaryota</taxon>
        <taxon>Fungi</taxon>
        <taxon>Fungi incertae sedis</taxon>
        <taxon>Blastocladiomycota</taxon>
        <taxon>Blastocladiomycetes</taxon>
        <taxon>Blastocladiales</taxon>
        <taxon>Catenariaceae</taxon>
        <taxon>Catenaria</taxon>
    </lineage>
</organism>
<feature type="compositionally biased region" description="Basic residues" evidence="2">
    <location>
        <begin position="1"/>
        <end position="13"/>
    </location>
</feature>
<evidence type="ECO:0000256" key="2">
    <source>
        <dbReference type="SAM" id="MobiDB-lite"/>
    </source>
</evidence>
<comment type="caution">
    <text evidence="3">The sequence shown here is derived from an EMBL/GenBank/DDBJ whole genome shotgun (WGS) entry which is preliminary data.</text>
</comment>
<proteinExistence type="predicted"/>
<reference evidence="3 4" key="1">
    <citation type="submission" date="2016-07" db="EMBL/GenBank/DDBJ databases">
        <title>Pervasive Adenine N6-methylation of Active Genes in Fungi.</title>
        <authorList>
            <consortium name="DOE Joint Genome Institute"/>
            <person name="Mondo S.J."/>
            <person name="Dannebaum R.O."/>
            <person name="Kuo R.C."/>
            <person name="Labutti K."/>
            <person name="Haridas S."/>
            <person name="Kuo A."/>
            <person name="Salamov A."/>
            <person name="Ahrendt S.R."/>
            <person name="Lipzen A."/>
            <person name="Sullivan W."/>
            <person name="Andreopoulos W.B."/>
            <person name="Clum A."/>
            <person name="Lindquist E."/>
            <person name="Daum C."/>
            <person name="Ramamoorthy G.K."/>
            <person name="Gryganskyi A."/>
            <person name="Culley D."/>
            <person name="Magnuson J.K."/>
            <person name="James T.Y."/>
            <person name="O'Malley M.A."/>
            <person name="Stajich J.E."/>
            <person name="Spatafora J.W."/>
            <person name="Visel A."/>
            <person name="Grigoriev I.V."/>
        </authorList>
    </citation>
    <scope>NUCLEOTIDE SEQUENCE [LARGE SCALE GENOMIC DNA]</scope>
    <source>
        <strain evidence="3 4">PL171</strain>
    </source>
</reference>
<keyword evidence="1" id="KW-0175">Coiled coil</keyword>
<evidence type="ECO:0000313" key="3">
    <source>
        <dbReference type="EMBL" id="ORZ41726.1"/>
    </source>
</evidence>
<protein>
    <submittedName>
        <fullName evidence="3">Uncharacterized protein</fullName>
    </submittedName>
</protein>
<gene>
    <name evidence="3" type="ORF">BCR44DRAFT_342335</name>
</gene>
<feature type="coiled-coil region" evidence="1">
    <location>
        <begin position="211"/>
        <end position="273"/>
    </location>
</feature>
<keyword evidence="4" id="KW-1185">Reference proteome</keyword>
<feature type="region of interest" description="Disordered" evidence="2">
    <location>
        <begin position="1"/>
        <end position="190"/>
    </location>
</feature>
<name>A0A1Y2I4F2_9FUNG</name>
<dbReference type="Proteomes" id="UP000193411">
    <property type="component" value="Unassembled WGS sequence"/>
</dbReference>
<dbReference type="OrthoDB" id="3218065at2759"/>
<dbReference type="PANTHER" id="PTHR35871">
    <property type="entry name" value="EXPRESSED PROTEIN"/>
    <property type="match status" value="1"/>
</dbReference>
<dbReference type="EMBL" id="MCFL01000001">
    <property type="protein sequence ID" value="ORZ41726.1"/>
    <property type="molecule type" value="Genomic_DNA"/>
</dbReference>
<evidence type="ECO:0000256" key="1">
    <source>
        <dbReference type="SAM" id="Coils"/>
    </source>
</evidence>
<evidence type="ECO:0000313" key="4">
    <source>
        <dbReference type="Proteomes" id="UP000193411"/>
    </source>
</evidence>
<dbReference type="AlphaFoldDB" id="A0A1Y2I4F2"/>